<reference evidence="2 3" key="1">
    <citation type="submission" date="2016-10" db="EMBL/GenBank/DDBJ databases">
        <authorList>
            <person name="de Groot N.N."/>
        </authorList>
    </citation>
    <scope>NUCLEOTIDE SEQUENCE [LARGE SCALE GENOMIC DNA]</scope>
    <source>
        <strain evidence="2 3">DSM 5522</strain>
    </source>
</reference>
<keyword evidence="1" id="KW-0812">Transmembrane</keyword>
<dbReference type="STRING" id="1120918.SAMN05216249_10781"/>
<keyword evidence="1" id="KW-1133">Transmembrane helix</keyword>
<dbReference type="OrthoDB" id="1863061at2"/>
<sequence length="158" mass="18041">MMSERNHKHIIEHLFVFVLFGLFASLTFLLVILGANVYKNTVNTMDKDYNVRTLSSYISQKVRRLNVKDGIYLKEKNGISMLVLDEEKGKSIYSTYIYSYSNCVREIVVEKGLDFSPNDGEKILTGQSVDFSLKESGLIEADCIFGDICQKIYINTIN</sequence>
<gene>
    <name evidence="2" type="ORF">SAMN05216249_10781</name>
</gene>
<keyword evidence="1" id="KW-0472">Membrane</keyword>
<dbReference type="AlphaFoldDB" id="A0A1I0XPZ9"/>
<evidence type="ECO:0000256" key="1">
    <source>
        <dbReference type="SAM" id="Phobius"/>
    </source>
</evidence>
<organism evidence="2 3">
    <name type="scientific">Acetitomaculum ruminis DSM 5522</name>
    <dbReference type="NCBI Taxonomy" id="1120918"/>
    <lineage>
        <taxon>Bacteria</taxon>
        <taxon>Bacillati</taxon>
        <taxon>Bacillota</taxon>
        <taxon>Clostridia</taxon>
        <taxon>Lachnospirales</taxon>
        <taxon>Lachnospiraceae</taxon>
        <taxon>Acetitomaculum</taxon>
    </lineage>
</organism>
<evidence type="ECO:0000313" key="2">
    <source>
        <dbReference type="EMBL" id="SFB03209.1"/>
    </source>
</evidence>
<dbReference type="RefSeq" id="WP_092871775.1">
    <property type="nucleotide sequence ID" value="NZ_FOJY01000007.1"/>
</dbReference>
<dbReference type="Pfam" id="PF16152">
    <property type="entry name" value="DUF4860"/>
    <property type="match status" value="1"/>
</dbReference>
<dbReference type="InterPro" id="IPR032340">
    <property type="entry name" value="DUF4860"/>
</dbReference>
<name>A0A1I0XPZ9_9FIRM</name>
<evidence type="ECO:0000313" key="3">
    <source>
        <dbReference type="Proteomes" id="UP000198838"/>
    </source>
</evidence>
<dbReference type="EMBL" id="FOJY01000007">
    <property type="protein sequence ID" value="SFB03209.1"/>
    <property type="molecule type" value="Genomic_DNA"/>
</dbReference>
<keyword evidence="3" id="KW-1185">Reference proteome</keyword>
<feature type="transmembrane region" description="Helical" evidence="1">
    <location>
        <begin position="12"/>
        <end position="38"/>
    </location>
</feature>
<evidence type="ECO:0008006" key="4">
    <source>
        <dbReference type="Google" id="ProtNLM"/>
    </source>
</evidence>
<protein>
    <recommendedName>
        <fullName evidence="4">DUF4860 domain-containing protein</fullName>
    </recommendedName>
</protein>
<accession>A0A1I0XPZ9</accession>
<proteinExistence type="predicted"/>
<dbReference type="Proteomes" id="UP000198838">
    <property type="component" value="Unassembled WGS sequence"/>
</dbReference>